<dbReference type="OMA" id="RANTWRW"/>
<evidence type="ECO:0000313" key="1">
    <source>
        <dbReference type="EMBL" id="EDQ91463.1"/>
    </source>
</evidence>
<protein>
    <submittedName>
        <fullName evidence="1">Uncharacterized protein</fullName>
    </submittedName>
</protein>
<sequence>MAVNGPAAMERAVAASRIAAAWRGHVVRRRYRHLAKLVRDAETVLADDLLRQLCPVEAEMLNDPLVRATVRLRLGGTQEPQIMYKVFVSSQLARVKYMNGRHVVAPLTEAAAQARSLMGAERYMDVVATDAYLQSKTEVLEESDVVDARDFAQLQAFRDNLPAELGGRANTWRWLHHDAQAATGRLGDFVEHVLNDFKTDFRFRIGLSDREQQVNLCLLPSLFHPPSDSCLPALC</sequence>
<dbReference type="KEGG" id="mbr:MONBRDRAFT_23408"/>
<keyword evidence="2" id="KW-1185">Reference proteome</keyword>
<dbReference type="Proteomes" id="UP000001357">
    <property type="component" value="Unassembled WGS sequence"/>
</dbReference>
<gene>
    <name evidence="1" type="ORF">MONBRDRAFT_23408</name>
</gene>
<dbReference type="AlphaFoldDB" id="A9UTB2"/>
<proteinExistence type="predicted"/>
<dbReference type="RefSeq" id="XP_001743885.1">
    <property type="nucleotide sequence ID" value="XM_001743833.1"/>
</dbReference>
<dbReference type="EMBL" id="CH991545">
    <property type="protein sequence ID" value="EDQ91463.1"/>
    <property type="molecule type" value="Genomic_DNA"/>
</dbReference>
<accession>A9UTB2</accession>
<organism evidence="1 2">
    <name type="scientific">Monosiga brevicollis</name>
    <name type="common">Choanoflagellate</name>
    <dbReference type="NCBI Taxonomy" id="81824"/>
    <lineage>
        <taxon>Eukaryota</taxon>
        <taxon>Choanoflagellata</taxon>
        <taxon>Craspedida</taxon>
        <taxon>Salpingoecidae</taxon>
        <taxon>Monosiga</taxon>
    </lineage>
</organism>
<evidence type="ECO:0000313" key="2">
    <source>
        <dbReference type="Proteomes" id="UP000001357"/>
    </source>
</evidence>
<dbReference type="GeneID" id="5888877"/>
<dbReference type="PANTHER" id="PTHR33504:SF1">
    <property type="entry name" value="FAMILY WITH SEQUENCE SIMILARITY 90, MEMBER A1B"/>
    <property type="match status" value="1"/>
</dbReference>
<dbReference type="InParanoid" id="A9UTB2"/>
<dbReference type="PROSITE" id="PS50096">
    <property type="entry name" value="IQ"/>
    <property type="match status" value="1"/>
</dbReference>
<reference evidence="1 2" key="1">
    <citation type="journal article" date="2008" name="Nature">
        <title>The genome of the choanoflagellate Monosiga brevicollis and the origin of metazoans.</title>
        <authorList>
            <consortium name="JGI Sequencing"/>
            <person name="King N."/>
            <person name="Westbrook M.J."/>
            <person name="Young S.L."/>
            <person name="Kuo A."/>
            <person name="Abedin M."/>
            <person name="Chapman J."/>
            <person name="Fairclough S."/>
            <person name="Hellsten U."/>
            <person name="Isogai Y."/>
            <person name="Letunic I."/>
            <person name="Marr M."/>
            <person name="Pincus D."/>
            <person name="Putnam N."/>
            <person name="Rokas A."/>
            <person name="Wright K.J."/>
            <person name="Zuzow R."/>
            <person name="Dirks W."/>
            <person name="Good M."/>
            <person name="Goodstein D."/>
            <person name="Lemons D."/>
            <person name="Li W."/>
            <person name="Lyons J.B."/>
            <person name="Morris A."/>
            <person name="Nichols S."/>
            <person name="Richter D.J."/>
            <person name="Salamov A."/>
            <person name="Bork P."/>
            <person name="Lim W.A."/>
            <person name="Manning G."/>
            <person name="Miller W.T."/>
            <person name="McGinnis W."/>
            <person name="Shapiro H."/>
            <person name="Tjian R."/>
            <person name="Grigoriev I.V."/>
            <person name="Rokhsar D."/>
        </authorList>
    </citation>
    <scope>NUCLEOTIDE SEQUENCE [LARGE SCALE GENOMIC DNA]</scope>
    <source>
        <strain evidence="2">MX1 / ATCC 50154</strain>
    </source>
</reference>
<dbReference type="eggNOG" id="ENOG502QUVK">
    <property type="taxonomic scope" value="Eukaryota"/>
</dbReference>
<name>A9UTB2_MONBE</name>
<dbReference type="PANTHER" id="PTHR33504">
    <property type="entry name" value="NADH DEHYDROGENASE (UBIQUINONE) 1 BETA SUBCOMPLEX, 4"/>
    <property type="match status" value="1"/>
</dbReference>